<dbReference type="PANTHER" id="PTHR45695">
    <property type="entry name" value="LEUCOKININ RECEPTOR-RELATED"/>
    <property type="match status" value="1"/>
</dbReference>
<keyword evidence="6 9" id="KW-0472">Membrane</keyword>
<dbReference type="EnsemblMetazoa" id="SMAR012158-RA">
    <property type="protein sequence ID" value="SMAR012158-PA"/>
    <property type="gene ID" value="SMAR012158"/>
</dbReference>
<name>T1JEB6_STRMM</name>
<reference evidence="12" key="1">
    <citation type="submission" date="2011-05" db="EMBL/GenBank/DDBJ databases">
        <authorList>
            <person name="Richards S.R."/>
            <person name="Qu J."/>
            <person name="Jiang H."/>
            <person name="Jhangiani S.N."/>
            <person name="Agravi P."/>
            <person name="Goodspeed R."/>
            <person name="Gross S."/>
            <person name="Mandapat C."/>
            <person name="Jackson L."/>
            <person name="Mathew T."/>
            <person name="Pu L."/>
            <person name="Thornton R."/>
            <person name="Saada N."/>
            <person name="Wilczek-Boney K.B."/>
            <person name="Lee S."/>
            <person name="Kovar C."/>
            <person name="Wu Y."/>
            <person name="Scherer S.E."/>
            <person name="Worley K.C."/>
            <person name="Muzny D.M."/>
            <person name="Gibbs R."/>
        </authorList>
    </citation>
    <scope>NUCLEOTIDE SEQUENCE</scope>
    <source>
        <strain evidence="12">Brora</strain>
    </source>
</reference>
<evidence type="ECO:0000259" key="10">
    <source>
        <dbReference type="PROSITE" id="PS50262"/>
    </source>
</evidence>
<dbReference type="OMA" id="IMLAIWI"/>
<dbReference type="STRING" id="126957.T1JEB6"/>
<protein>
    <recommendedName>
        <fullName evidence="10">G-protein coupled receptors family 1 profile domain-containing protein</fullName>
    </recommendedName>
</protein>
<dbReference type="Proteomes" id="UP000014500">
    <property type="component" value="Unassembled WGS sequence"/>
</dbReference>
<evidence type="ECO:0000256" key="1">
    <source>
        <dbReference type="ARBA" id="ARBA00004141"/>
    </source>
</evidence>
<dbReference type="Pfam" id="PF00001">
    <property type="entry name" value="7tm_1"/>
    <property type="match status" value="2"/>
</dbReference>
<feature type="transmembrane region" description="Helical" evidence="9">
    <location>
        <begin position="324"/>
        <end position="343"/>
    </location>
</feature>
<dbReference type="PhylomeDB" id="T1JEB6"/>
<keyword evidence="3 9" id="KW-0812">Transmembrane</keyword>
<evidence type="ECO:0000256" key="2">
    <source>
        <dbReference type="ARBA" id="ARBA00010663"/>
    </source>
</evidence>
<sequence length="402" mass="44779">MNASGCGGGFRTMSRVLTFPSFLQHGSWANNNTVADAPTAGDASEDATADGPGADGRGVGLVGLACGNNVSQPNSYYLPEEALFRHSFGVSALYCLAYTAVFIVGLFGNSFVVAVVYRAPRMRTVTNFFIVNLAMADILVLVFCLPATLLGNLFVRKFLAICYPLKCQITGRRARIILVFIWIVALLIPLPWAMYFELLPLSDEYPDLVVCVELWPNQDSDKLYFLLGNLLSFYVMPLAVISFCYLQIWLTVSNRSIPGENKQEHMDAMMAKSKMKVVKMLVVVVVVFMLSWMPLYTIITLMKFDPSLDEGRPTSAVITFMIPVAQWLGSSNSSINPVLYAFFNNKFRRGFVAIIRSKQCCGMLKYDLKPKTSTFRSKSDFYSYRSSWRDTQTELLSGTTGV</sequence>
<dbReference type="PANTHER" id="PTHR45695:SF9">
    <property type="entry name" value="LEUCOKININ RECEPTOR"/>
    <property type="match status" value="1"/>
</dbReference>
<dbReference type="InterPro" id="IPR000276">
    <property type="entry name" value="GPCR_Rhodpsn"/>
</dbReference>
<feature type="transmembrane region" description="Helical" evidence="9">
    <location>
        <begin position="176"/>
        <end position="196"/>
    </location>
</feature>
<evidence type="ECO:0000256" key="9">
    <source>
        <dbReference type="SAM" id="Phobius"/>
    </source>
</evidence>
<evidence type="ECO:0000256" key="5">
    <source>
        <dbReference type="ARBA" id="ARBA00023040"/>
    </source>
</evidence>
<dbReference type="EMBL" id="JH432116">
    <property type="status" value="NOT_ANNOTATED_CDS"/>
    <property type="molecule type" value="Genomic_DNA"/>
</dbReference>
<dbReference type="GO" id="GO:0004930">
    <property type="term" value="F:G protein-coupled receptor activity"/>
    <property type="evidence" value="ECO:0007669"/>
    <property type="project" value="UniProtKB-KW"/>
</dbReference>
<dbReference type="InterPro" id="IPR017452">
    <property type="entry name" value="GPCR_Rhodpsn_7TM"/>
</dbReference>
<comment type="subcellular location">
    <subcellularLocation>
        <location evidence="1">Membrane</location>
        <topology evidence="1">Multi-pass membrane protein</topology>
    </subcellularLocation>
</comment>
<dbReference type="eggNOG" id="KOG3656">
    <property type="taxonomic scope" value="Eukaryota"/>
</dbReference>
<feature type="transmembrane region" description="Helical" evidence="9">
    <location>
        <begin position="129"/>
        <end position="155"/>
    </location>
</feature>
<feature type="transmembrane region" description="Helical" evidence="9">
    <location>
        <begin position="93"/>
        <end position="117"/>
    </location>
</feature>
<proteinExistence type="inferred from homology"/>
<feature type="domain" description="G-protein coupled receptors family 1 profile" evidence="10">
    <location>
        <begin position="108"/>
        <end position="149"/>
    </location>
</feature>
<organism evidence="11 12">
    <name type="scientific">Strigamia maritima</name>
    <name type="common">European centipede</name>
    <name type="synonym">Geophilus maritimus</name>
    <dbReference type="NCBI Taxonomy" id="126957"/>
    <lineage>
        <taxon>Eukaryota</taxon>
        <taxon>Metazoa</taxon>
        <taxon>Ecdysozoa</taxon>
        <taxon>Arthropoda</taxon>
        <taxon>Myriapoda</taxon>
        <taxon>Chilopoda</taxon>
        <taxon>Pleurostigmophora</taxon>
        <taxon>Geophilomorpha</taxon>
        <taxon>Linotaeniidae</taxon>
        <taxon>Strigamia</taxon>
    </lineage>
</organism>
<dbReference type="PROSITE" id="PS50262">
    <property type="entry name" value="G_PROTEIN_RECEP_F1_2"/>
    <property type="match status" value="2"/>
</dbReference>
<dbReference type="PRINTS" id="PR00237">
    <property type="entry name" value="GPCRRHODOPSN"/>
</dbReference>
<evidence type="ECO:0000256" key="6">
    <source>
        <dbReference type="ARBA" id="ARBA00023136"/>
    </source>
</evidence>
<keyword evidence="12" id="KW-1185">Reference proteome</keyword>
<keyword evidence="4 9" id="KW-1133">Transmembrane helix</keyword>
<feature type="transmembrane region" description="Helical" evidence="9">
    <location>
        <begin position="280"/>
        <end position="304"/>
    </location>
</feature>
<evidence type="ECO:0000256" key="4">
    <source>
        <dbReference type="ARBA" id="ARBA00022989"/>
    </source>
</evidence>
<accession>T1JEB6</accession>
<feature type="transmembrane region" description="Helical" evidence="9">
    <location>
        <begin position="223"/>
        <end position="246"/>
    </location>
</feature>
<feature type="domain" description="G-protein coupled receptors family 1 profile" evidence="10">
    <location>
        <begin position="153"/>
        <end position="340"/>
    </location>
</feature>
<dbReference type="Gene3D" id="1.20.1070.10">
    <property type="entry name" value="Rhodopsin 7-helix transmembrane proteins"/>
    <property type="match status" value="1"/>
</dbReference>
<reference evidence="11" key="2">
    <citation type="submission" date="2015-02" db="UniProtKB">
        <authorList>
            <consortium name="EnsemblMetazoa"/>
        </authorList>
    </citation>
    <scope>IDENTIFICATION</scope>
</reference>
<keyword evidence="7" id="KW-0675">Receptor</keyword>
<keyword evidence="8" id="KW-0807">Transducer</keyword>
<evidence type="ECO:0000256" key="3">
    <source>
        <dbReference type="ARBA" id="ARBA00022692"/>
    </source>
</evidence>
<dbReference type="HOGENOM" id="CLU_009579_6_1_1"/>
<dbReference type="AlphaFoldDB" id="T1JEB6"/>
<evidence type="ECO:0000313" key="11">
    <source>
        <dbReference type="EnsemblMetazoa" id="SMAR012158-PA"/>
    </source>
</evidence>
<evidence type="ECO:0000313" key="12">
    <source>
        <dbReference type="Proteomes" id="UP000014500"/>
    </source>
</evidence>
<dbReference type="SMART" id="SM01381">
    <property type="entry name" value="7TM_GPCR_Srsx"/>
    <property type="match status" value="1"/>
</dbReference>
<dbReference type="SUPFAM" id="SSF81321">
    <property type="entry name" value="Family A G protein-coupled receptor-like"/>
    <property type="match status" value="1"/>
</dbReference>
<comment type="similarity">
    <text evidence="2">Belongs to the G-protein coupled receptor 1 family.</text>
</comment>
<keyword evidence="5" id="KW-0297">G-protein coupled receptor</keyword>
<evidence type="ECO:0000256" key="8">
    <source>
        <dbReference type="ARBA" id="ARBA00023224"/>
    </source>
</evidence>
<dbReference type="GO" id="GO:0005886">
    <property type="term" value="C:plasma membrane"/>
    <property type="evidence" value="ECO:0007669"/>
    <property type="project" value="TreeGrafter"/>
</dbReference>
<evidence type="ECO:0000256" key="7">
    <source>
        <dbReference type="ARBA" id="ARBA00023170"/>
    </source>
</evidence>